<dbReference type="PANTHER" id="PTHR13887:SF14">
    <property type="entry name" value="DISULFIDE BOND FORMATION PROTEIN D"/>
    <property type="match status" value="1"/>
</dbReference>
<dbReference type="InterPro" id="IPR036249">
    <property type="entry name" value="Thioredoxin-like_sf"/>
</dbReference>
<evidence type="ECO:0000256" key="5">
    <source>
        <dbReference type="SAM" id="Phobius"/>
    </source>
</evidence>
<dbReference type="PROSITE" id="PS51352">
    <property type="entry name" value="THIOREDOXIN_2"/>
    <property type="match status" value="1"/>
</dbReference>
<dbReference type="Gene3D" id="3.40.30.10">
    <property type="entry name" value="Glutaredoxin"/>
    <property type="match status" value="1"/>
</dbReference>
<evidence type="ECO:0000256" key="4">
    <source>
        <dbReference type="ARBA" id="ARBA00023284"/>
    </source>
</evidence>
<keyword evidence="5" id="KW-1133">Transmembrane helix</keyword>
<keyword evidence="1" id="KW-0732">Signal</keyword>
<dbReference type="InterPro" id="IPR001853">
    <property type="entry name" value="DSBA-like_thioredoxin_dom"/>
</dbReference>
<evidence type="ECO:0000313" key="8">
    <source>
        <dbReference type="Proteomes" id="UP001526246"/>
    </source>
</evidence>
<keyword evidence="5" id="KW-0812">Transmembrane</keyword>
<reference evidence="7 8" key="1">
    <citation type="submission" date="2022-10" db="EMBL/GenBank/DDBJ databases">
        <title>Sphingomonas sp.</title>
        <authorList>
            <person name="Jin C."/>
        </authorList>
    </citation>
    <scope>NUCLEOTIDE SEQUENCE [LARGE SCALE GENOMIC DNA]</scope>
    <source>
        <strain evidence="7 8">BN140010</strain>
    </source>
</reference>
<evidence type="ECO:0000313" key="7">
    <source>
        <dbReference type="EMBL" id="MCW3798270.1"/>
    </source>
</evidence>
<dbReference type="CDD" id="cd03023">
    <property type="entry name" value="DsbA_Com1_like"/>
    <property type="match status" value="1"/>
</dbReference>
<feature type="transmembrane region" description="Helical" evidence="5">
    <location>
        <begin position="12"/>
        <end position="33"/>
    </location>
</feature>
<evidence type="ECO:0000259" key="6">
    <source>
        <dbReference type="PROSITE" id="PS51352"/>
    </source>
</evidence>
<dbReference type="RefSeq" id="WP_264883034.1">
    <property type="nucleotide sequence ID" value="NZ_JAPDOB010000002.1"/>
</dbReference>
<dbReference type="Proteomes" id="UP001526246">
    <property type="component" value="Unassembled WGS sequence"/>
</dbReference>
<dbReference type="PANTHER" id="PTHR13887">
    <property type="entry name" value="GLUTATHIONE S-TRANSFERASE KAPPA"/>
    <property type="match status" value="1"/>
</dbReference>
<keyword evidence="2" id="KW-0560">Oxidoreductase</keyword>
<feature type="domain" description="Thioredoxin" evidence="6">
    <location>
        <begin position="60"/>
        <end position="236"/>
    </location>
</feature>
<evidence type="ECO:0000256" key="3">
    <source>
        <dbReference type="ARBA" id="ARBA00023157"/>
    </source>
</evidence>
<keyword evidence="3" id="KW-1015">Disulfide bond</keyword>
<dbReference type="Pfam" id="PF01323">
    <property type="entry name" value="DSBA"/>
    <property type="match status" value="1"/>
</dbReference>
<dbReference type="EMBL" id="JAPDOB010000002">
    <property type="protein sequence ID" value="MCW3798270.1"/>
    <property type="molecule type" value="Genomic_DNA"/>
</dbReference>
<comment type="caution">
    <text evidence="7">The sequence shown here is derived from an EMBL/GenBank/DDBJ whole genome shotgun (WGS) entry which is preliminary data.</text>
</comment>
<keyword evidence="8" id="KW-1185">Reference proteome</keyword>
<proteinExistence type="predicted"/>
<dbReference type="SUPFAM" id="SSF52833">
    <property type="entry name" value="Thioredoxin-like"/>
    <property type="match status" value="1"/>
</dbReference>
<gene>
    <name evidence="7" type="ORF">OMW55_10700</name>
</gene>
<dbReference type="InterPro" id="IPR013766">
    <property type="entry name" value="Thioredoxin_domain"/>
</dbReference>
<organism evidence="7 8">
    <name type="scientific">Sphingomonas arvum</name>
    <dbReference type="NCBI Taxonomy" id="2992113"/>
    <lineage>
        <taxon>Bacteria</taxon>
        <taxon>Pseudomonadati</taxon>
        <taxon>Pseudomonadota</taxon>
        <taxon>Alphaproteobacteria</taxon>
        <taxon>Sphingomonadales</taxon>
        <taxon>Sphingomonadaceae</taxon>
        <taxon>Sphingomonas</taxon>
    </lineage>
</organism>
<name>A0ABT3JGR4_9SPHN</name>
<keyword evidence="5" id="KW-0472">Membrane</keyword>
<keyword evidence="4" id="KW-0676">Redox-active center</keyword>
<evidence type="ECO:0000256" key="1">
    <source>
        <dbReference type="ARBA" id="ARBA00022729"/>
    </source>
</evidence>
<sequence>MSETTRGRSPWGAALMGALGGTLLTLIFLVLAARAGWLDRYVRETMVRDPDILIAASEALKQKQFAPTLAANRAALETPFASSWEGARDGDVTLVEFYDYACGYCRASLPVLDRLIKEDPKLKVVYREFPILGEGSVAASRMALGASKAGKFLAFHDALYAAGHPDEAGLTSAAKAAGVPAAVPQSPDIETELKRNYQLAQELGATGTPLFVIGDQVFNGAVGYDALKKAIADARARRS</sequence>
<evidence type="ECO:0000256" key="2">
    <source>
        <dbReference type="ARBA" id="ARBA00023002"/>
    </source>
</evidence>
<protein>
    <submittedName>
        <fullName evidence="7">DsbA family protein</fullName>
    </submittedName>
</protein>
<accession>A0ABT3JGR4</accession>